<gene>
    <name evidence="1" type="ORF">Ocin01_05107</name>
</gene>
<protein>
    <submittedName>
        <fullName evidence="1">Serine/threonine-protein kinase/endoribonuclease ire-1</fullName>
    </submittedName>
</protein>
<dbReference type="OMA" id="YVGECAY"/>
<dbReference type="STRING" id="48709.A0A1D2N929"/>
<accession>A0A1D2N929</accession>
<name>A0A1D2N929_ORCCI</name>
<evidence type="ECO:0000313" key="2">
    <source>
        <dbReference type="Proteomes" id="UP000094527"/>
    </source>
</evidence>
<organism evidence="1 2">
    <name type="scientific">Orchesella cincta</name>
    <name type="common">Springtail</name>
    <name type="synonym">Podura cincta</name>
    <dbReference type="NCBI Taxonomy" id="48709"/>
    <lineage>
        <taxon>Eukaryota</taxon>
        <taxon>Metazoa</taxon>
        <taxon>Ecdysozoa</taxon>
        <taxon>Arthropoda</taxon>
        <taxon>Hexapoda</taxon>
        <taxon>Collembola</taxon>
        <taxon>Entomobryomorpha</taxon>
        <taxon>Entomobryoidea</taxon>
        <taxon>Orchesellidae</taxon>
        <taxon>Orchesellinae</taxon>
        <taxon>Orchesella</taxon>
    </lineage>
</organism>
<comment type="caution">
    <text evidence="1">The sequence shown here is derived from an EMBL/GenBank/DDBJ whole genome shotgun (WGS) entry which is preliminary data.</text>
</comment>
<keyword evidence="2" id="KW-1185">Reference proteome</keyword>
<evidence type="ECO:0000313" key="1">
    <source>
        <dbReference type="EMBL" id="ODN01595.1"/>
    </source>
</evidence>
<reference evidence="1 2" key="1">
    <citation type="journal article" date="2016" name="Genome Biol. Evol.">
        <title>Gene Family Evolution Reflects Adaptation to Soil Environmental Stressors in the Genome of the Collembolan Orchesella cincta.</title>
        <authorList>
            <person name="Faddeeva-Vakhrusheva A."/>
            <person name="Derks M.F."/>
            <person name="Anvar S.Y."/>
            <person name="Agamennone V."/>
            <person name="Suring W."/>
            <person name="Smit S."/>
            <person name="van Straalen N.M."/>
            <person name="Roelofs D."/>
        </authorList>
    </citation>
    <scope>NUCLEOTIDE SEQUENCE [LARGE SCALE GENOMIC DNA]</scope>
    <source>
        <tissue evidence="1">Mixed pool</tissue>
    </source>
</reference>
<sequence>MNLTDYWLQLNPFTGEKTEIHGEETCPAWSSSRVNEDSCSADNPKRLVLKNLLIGKTEYTLSMMDGPRKWNVTYHHYSSKDMNPQSLLDYDLVHFTSPSVGSLMTYDRLSGELLYHRELESPVIGMYSIDGTTTNLVSVPFNPIASDTLNRLKNTNTENNKHLSPTTYVGECAYGLYAVPALLTSRCS</sequence>
<dbReference type="EMBL" id="LJIJ01000146">
    <property type="protein sequence ID" value="ODN01595.1"/>
    <property type="molecule type" value="Genomic_DNA"/>
</dbReference>
<keyword evidence="1" id="KW-0418">Kinase</keyword>
<proteinExistence type="predicted"/>
<dbReference type="AlphaFoldDB" id="A0A1D2N929"/>
<dbReference type="Proteomes" id="UP000094527">
    <property type="component" value="Unassembled WGS sequence"/>
</dbReference>
<dbReference type="GO" id="GO:0016301">
    <property type="term" value="F:kinase activity"/>
    <property type="evidence" value="ECO:0007669"/>
    <property type="project" value="UniProtKB-KW"/>
</dbReference>
<keyword evidence="1" id="KW-0808">Transferase</keyword>